<evidence type="ECO:0000256" key="4">
    <source>
        <dbReference type="ARBA" id="ARBA00022840"/>
    </source>
</evidence>
<dbReference type="InterPro" id="IPR036640">
    <property type="entry name" value="ABC1_TM_sf"/>
</dbReference>
<keyword evidence="2 8" id="KW-0812">Transmembrane</keyword>
<dbReference type="InterPro" id="IPR011527">
    <property type="entry name" value="ABC1_TM_dom"/>
</dbReference>
<dbReference type="PANTHER" id="PTHR43394">
    <property type="entry name" value="ATP-DEPENDENT PERMEASE MDL1, MITOCHONDRIAL"/>
    <property type="match status" value="1"/>
</dbReference>
<evidence type="ECO:0000256" key="1">
    <source>
        <dbReference type="ARBA" id="ARBA00004651"/>
    </source>
</evidence>
<dbReference type="GO" id="GO:0005524">
    <property type="term" value="F:ATP binding"/>
    <property type="evidence" value="ECO:0007669"/>
    <property type="project" value="UniProtKB-KW"/>
</dbReference>
<feature type="transmembrane region" description="Helical" evidence="8">
    <location>
        <begin position="245"/>
        <end position="266"/>
    </location>
</feature>
<dbReference type="Gene3D" id="3.40.50.300">
    <property type="entry name" value="P-loop containing nucleotide triphosphate hydrolases"/>
    <property type="match status" value="1"/>
</dbReference>
<evidence type="ECO:0000259" key="10">
    <source>
        <dbReference type="PROSITE" id="PS50929"/>
    </source>
</evidence>
<feature type="region of interest" description="Disordered" evidence="7">
    <location>
        <begin position="586"/>
        <end position="611"/>
    </location>
</feature>
<dbReference type="PROSITE" id="PS00211">
    <property type="entry name" value="ABC_TRANSPORTER_1"/>
    <property type="match status" value="1"/>
</dbReference>
<keyword evidence="12" id="KW-1185">Reference proteome</keyword>
<dbReference type="Gene3D" id="1.20.1560.10">
    <property type="entry name" value="ABC transporter type 1, transmembrane domain"/>
    <property type="match status" value="1"/>
</dbReference>
<reference evidence="12" key="1">
    <citation type="journal article" date="2019" name="Int. J. Syst. Evol. Microbiol.">
        <title>The Global Catalogue of Microorganisms (GCM) 10K type strain sequencing project: providing services to taxonomists for standard genome sequencing and annotation.</title>
        <authorList>
            <consortium name="The Broad Institute Genomics Platform"/>
            <consortium name="The Broad Institute Genome Sequencing Center for Infectious Disease"/>
            <person name="Wu L."/>
            <person name="Ma J."/>
        </authorList>
    </citation>
    <scope>NUCLEOTIDE SEQUENCE [LARGE SCALE GENOMIC DNA]</scope>
    <source>
        <strain evidence="12">CCUG 61889</strain>
    </source>
</reference>
<feature type="domain" description="ABC transmembrane type-1" evidence="10">
    <location>
        <begin position="19"/>
        <end position="301"/>
    </location>
</feature>
<feature type="transmembrane region" description="Helical" evidence="8">
    <location>
        <begin position="160"/>
        <end position="176"/>
    </location>
</feature>
<dbReference type="PROSITE" id="PS50893">
    <property type="entry name" value="ABC_TRANSPORTER_2"/>
    <property type="match status" value="1"/>
</dbReference>
<dbReference type="Pfam" id="PF00664">
    <property type="entry name" value="ABC_membrane"/>
    <property type="match status" value="1"/>
</dbReference>
<feature type="transmembrane region" description="Helical" evidence="8">
    <location>
        <begin position="20"/>
        <end position="43"/>
    </location>
</feature>
<dbReference type="RefSeq" id="WP_377918126.1">
    <property type="nucleotide sequence ID" value="NZ_JBHRZT010000072.1"/>
</dbReference>
<feature type="transmembrane region" description="Helical" evidence="8">
    <location>
        <begin position="137"/>
        <end position="154"/>
    </location>
</feature>
<comment type="subcellular location">
    <subcellularLocation>
        <location evidence="1">Cell membrane</location>
        <topology evidence="1">Multi-pass membrane protein</topology>
    </subcellularLocation>
</comment>
<dbReference type="InterPro" id="IPR003439">
    <property type="entry name" value="ABC_transporter-like_ATP-bd"/>
</dbReference>
<comment type="caution">
    <text evidence="11">The sequence shown here is derived from an EMBL/GenBank/DDBJ whole genome shotgun (WGS) entry which is preliminary data.</text>
</comment>
<dbReference type="SMART" id="SM00382">
    <property type="entry name" value="AAA"/>
    <property type="match status" value="1"/>
</dbReference>
<dbReference type="Proteomes" id="UP001595752">
    <property type="component" value="Unassembled WGS sequence"/>
</dbReference>
<evidence type="ECO:0000259" key="9">
    <source>
        <dbReference type="PROSITE" id="PS50893"/>
    </source>
</evidence>
<dbReference type="InterPro" id="IPR003593">
    <property type="entry name" value="AAA+_ATPase"/>
</dbReference>
<dbReference type="SUPFAM" id="SSF52540">
    <property type="entry name" value="P-loop containing nucleoside triphosphate hydrolases"/>
    <property type="match status" value="1"/>
</dbReference>
<dbReference type="CDD" id="cd18542">
    <property type="entry name" value="ABC_6TM_YknU_like"/>
    <property type="match status" value="1"/>
</dbReference>
<organism evidence="11 12">
    <name type="scientific">Bacillus songklensis</name>
    <dbReference type="NCBI Taxonomy" id="1069116"/>
    <lineage>
        <taxon>Bacteria</taxon>
        <taxon>Bacillati</taxon>
        <taxon>Bacillota</taxon>
        <taxon>Bacilli</taxon>
        <taxon>Bacillales</taxon>
        <taxon>Bacillaceae</taxon>
        <taxon>Bacillus</taxon>
    </lineage>
</organism>
<evidence type="ECO:0000313" key="11">
    <source>
        <dbReference type="EMBL" id="MFC3885733.1"/>
    </source>
</evidence>
<evidence type="ECO:0000256" key="7">
    <source>
        <dbReference type="SAM" id="MobiDB-lite"/>
    </source>
</evidence>
<protein>
    <submittedName>
        <fullName evidence="11">ABC transporter ATP-binding protein</fullName>
    </submittedName>
</protein>
<keyword evidence="4 11" id="KW-0067">ATP-binding</keyword>
<dbReference type="InterPro" id="IPR017871">
    <property type="entry name" value="ABC_transporter-like_CS"/>
</dbReference>
<dbReference type="Pfam" id="PF00005">
    <property type="entry name" value="ABC_tran"/>
    <property type="match status" value="1"/>
</dbReference>
<dbReference type="EMBL" id="JBHRZT010000072">
    <property type="protein sequence ID" value="MFC3885733.1"/>
    <property type="molecule type" value="Genomic_DNA"/>
</dbReference>
<keyword evidence="3" id="KW-0547">Nucleotide-binding</keyword>
<evidence type="ECO:0000256" key="5">
    <source>
        <dbReference type="ARBA" id="ARBA00022989"/>
    </source>
</evidence>
<name>A0ABV8B5Z2_9BACI</name>
<sequence>MLIFKKLKSFYLPYKKDFFWSMLFLMILTAITVVYPIILQLTIDKVVLGKQFDLVPWIALGFVAIMAVKGVSAYIQHYLADMFGIQSVYRLRNALYEKLQKLSFSYYDNAKTGDLMSRLTADVEGFRFFLSFGFTEILRFIILVGISLCVMFYYSIPLTIATIAALPFLSVIVYRFDKEVHPAFKGIRESFGRLNTKVQENISGIHTVKSLSKEELEIERFNEKNGDYKDNQLDTSKIWSKYFPLMELIGNICVVALLSYGGYLVINEKLNPGELVAFYSLVWYILWPIMNLGFTINMFSQSKASGERLLEILEAEEKIVSEGTGAVKKINGQVVFQNVTLRYGEEEKAALENINFQAAPGKTIGLIGMTGSGKTSAIQLISRFYEPAAGAVLIDGRPIQEYDLKTLRSHIGVVLQETFLFSSTIKANISYGRPDAPMEEIMEAAKRAQAHDFIMELPDGYDTVLGERGIGLSGGQKQRIAIARAVCMNPSILILDDSTSAVDMETEFRIQQALREVMRGRTTFIIAHRISSLKQADEILVFDNGRIVERGKHEELISHYGPYQRIYEIQYKDQTKQQSYKLQQGRWKHGGKPKGKADIGAVSLFAGPGDR</sequence>
<evidence type="ECO:0000256" key="3">
    <source>
        <dbReference type="ARBA" id="ARBA00022741"/>
    </source>
</evidence>
<keyword evidence="5 8" id="KW-1133">Transmembrane helix</keyword>
<feature type="transmembrane region" description="Helical" evidence="8">
    <location>
        <begin position="278"/>
        <end position="299"/>
    </location>
</feature>
<evidence type="ECO:0000256" key="2">
    <source>
        <dbReference type="ARBA" id="ARBA00022692"/>
    </source>
</evidence>
<dbReference type="InterPro" id="IPR027417">
    <property type="entry name" value="P-loop_NTPase"/>
</dbReference>
<evidence type="ECO:0000256" key="6">
    <source>
        <dbReference type="ARBA" id="ARBA00023136"/>
    </source>
</evidence>
<dbReference type="SUPFAM" id="SSF90123">
    <property type="entry name" value="ABC transporter transmembrane region"/>
    <property type="match status" value="1"/>
</dbReference>
<feature type="domain" description="ABC transporter" evidence="9">
    <location>
        <begin position="334"/>
        <end position="569"/>
    </location>
</feature>
<evidence type="ECO:0000256" key="8">
    <source>
        <dbReference type="SAM" id="Phobius"/>
    </source>
</evidence>
<dbReference type="InterPro" id="IPR039421">
    <property type="entry name" value="Type_1_exporter"/>
</dbReference>
<dbReference type="PANTHER" id="PTHR43394:SF1">
    <property type="entry name" value="ATP-BINDING CASSETTE SUB-FAMILY B MEMBER 10, MITOCHONDRIAL"/>
    <property type="match status" value="1"/>
</dbReference>
<gene>
    <name evidence="11" type="ORF">ACFOU2_20555</name>
</gene>
<dbReference type="PROSITE" id="PS50929">
    <property type="entry name" value="ABC_TM1F"/>
    <property type="match status" value="1"/>
</dbReference>
<evidence type="ECO:0000313" key="12">
    <source>
        <dbReference type="Proteomes" id="UP001595752"/>
    </source>
</evidence>
<proteinExistence type="predicted"/>
<feature type="transmembrane region" description="Helical" evidence="8">
    <location>
        <begin position="55"/>
        <end position="75"/>
    </location>
</feature>
<accession>A0ABV8B5Z2</accession>
<keyword evidence="6 8" id="KW-0472">Membrane</keyword>